<dbReference type="InterPro" id="IPR000209">
    <property type="entry name" value="Peptidase_S8/S53_dom"/>
</dbReference>
<dbReference type="Gene3D" id="3.40.50.200">
    <property type="entry name" value="Peptidase S8/S53 domain"/>
    <property type="match status" value="1"/>
</dbReference>
<evidence type="ECO:0000256" key="6">
    <source>
        <dbReference type="PROSITE-ProRule" id="PRU01240"/>
    </source>
</evidence>
<accession>A0A318E9Z5</accession>
<keyword evidence="11" id="KW-1185">Reference proteome</keyword>
<dbReference type="InterPro" id="IPR022398">
    <property type="entry name" value="Peptidase_S8_His-AS"/>
</dbReference>
<evidence type="ECO:0000313" key="10">
    <source>
        <dbReference type="EMBL" id="PXV68386.1"/>
    </source>
</evidence>
<dbReference type="Proteomes" id="UP000248330">
    <property type="component" value="Unassembled WGS sequence"/>
</dbReference>
<protein>
    <submittedName>
        <fullName evidence="10">Subtilase family protein</fullName>
    </submittedName>
</protein>
<dbReference type="GO" id="GO:0006508">
    <property type="term" value="P:proteolysis"/>
    <property type="evidence" value="ECO:0007669"/>
    <property type="project" value="UniProtKB-KW"/>
</dbReference>
<feature type="active site" description="Charge relay system" evidence="5 6">
    <location>
        <position position="350"/>
    </location>
</feature>
<dbReference type="InterPro" id="IPR015500">
    <property type="entry name" value="Peptidase_S8_subtilisin-rel"/>
</dbReference>
<evidence type="ECO:0000256" key="5">
    <source>
        <dbReference type="PIRSR" id="PIRSR615500-1"/>
    </source>
</evidence>
<evidence type="ECO:0000256" key="4">
    <source>
        <dbReference type="ARBA" id="ARBA00022825"/>
    </source>
</evidence>
<keyword evidence="8" id="KW-0732">Signal</keyword>
<keyword evidence="3 6" id="KW-0378">Hydrolase</keyword>
<evidence type="ECO:0000256" key="3">
    <source>
        <dbReference type="ARBA" id="ARBA00022801"/>
    </source>
</evidence>
<feature type="domain" description="Peptidase S8/S53" evidence="9">
    <location>
        <begin position="295"/>
        <end position="608"/>
    </location>
</feature>
<dbReference type="Pfam" id="PF00082">
    <property type="entry name" value="Peptidase_S8"/>
    <property type="match status" value="1"/>
</dbReference>
<dbReference type="GO" id="GO:0004252">
    <property type="term" value="F:serine-type endopeptidase activity"/>
    <property type="evidence" value="ECO:0007669"/>
    <property type="project" value="UniProtKB-UniRule"/>
</dbReference>
<dbReference type="PANTHER" id="PTHR43806:SF11">
    <property type="entry name" value="CEREVISIN-RELATED"/>
    <property type="match status" value="1"/>
</dbReference>
<dbReference type="SUPFAM" id="SSF52743">
    <property type="entry name" value="Subtilisin-like"/>
    <property type="match status" value="1"/>
</dbReference>
<dbReference type="PRINTS" id="PR00723">
    <property type="entry name" value="SUBTILISIN"/>
</dbReference>
<feature type="compositionally biased region" description="Gly residues" evidence="7">
    <location>
        <begin position="1009"/>
        <end position="1025"/>
    </location>
</feature>
<dbReference type="InterPro" id="IPR036852">
    <property type="entry name" value="Peptidase_S8/S53_dom_sf"/>
</dbReference>
<keyword evidence="4 6" id="KW-0720">Serine protease</keyword>
<dbReference type="AlphaFoldDB" id="A0A318E9Z5"/>
<evidence type="ECO:0000256" key="2">
    <source>
        <dbReference type="ARBA" id="ARBA00022670"/>
    </source>
</evidence>
<dbReference type="PROSITE" id="PS00137">
    <property type="entry name" value="SUBTILASE_HIS"/>
    <property type="match status" value="1"/>
</dbReference>
<evidence type="ECO:0000256" key="8">
    <source>
        <dbReference type="SAM" id="SignalP"/>
    </source>
</evidence>
<name>A0A318E9Z5_9GAMM</name>
<comment type="similarity">
    <text evidence="1 6">Belongs to the peptidase S8 family.</text>
</comment>
<dbReference type="PROSITE" id="PS51892">
    <property type="entry name" value="SUBTILASE"/>
    <property type="match status" value="1"/>
</dbReference>
<dbReference type="InterPro" id="IPR023828">
    <property type="entry name" value="Peptidase_S8_Ser-AS"/>
</dbReference>
<organism evidence="10 11">
    <name type="scientific">Sinimarinibacterium flocculans</name>
    <dbReference type="NCBI Taxonomy" id="985250"/>
    <lineage>
        <taxon>Bacteria</taxon>
        <taxon>Pseudomonadati</taxon>
        <taxon>Pseudomonadota</taxon>
        <taxon>Gammaproteobacteria</taxon>
        <taxon>Nevskiales</taxon>
        <taxon>Nevskiaceae</taxon>
        <taxon>Sinimarinibacterium</taxon>
    </lineage>
</organism>
<dbReference type="InterPro" id="IPR050131">
    <property type="entry name" value="Peptidase_S8_subtilisin-like"/>
</dbReference>
<comment type="caution">
    <text evidence="10">The sequence shown here is derived from an EMBL/GenBank/DDBJ whole genome shotgun (WGS) entry which is preliminary data.</text>
</comment>
<evidence type="ECO:0000259" key="9">
    <source>
        <dbReference type="Pfam" id="PF00082"/>
    </source>
</evidence>
<evidence type="ECO:0000256" key="7">
    <source>
        <dbReference type="SAM" id="MobiDB-lite"/>
    </source>
</evidence>
<dbReference type="PROSITE" id="PS00138">
    <property type="entry name" value="SUBTILASE_SER"/>
    <property type="match status" value="1"/>
</dbReference>
<dbReference type="EMBL" id="QICN01000004">
    <property type="protein sequence ID" value="PXV68386.1"/>
    <property type="molecule type" value="Genomic_DNA"/>
</dbReference>
<feature type="active site" description="Charge relay system" evidence="5 6">
    <location>
        <position position="565"/>
    </location>
</feature>
<feature type="active site" description="Charge relay system" evidence="5 6">
    <location>
        <position position="304"/>
    </location>
</feature>
<feature type="chain" id="PRO_5016396549" evidence="8">
    <location>
        <begin position="23"/>
        <end position="1058"/>
    </location>
</feature>
<dbReference type="RefSeq" id="WP_170123972.1">
    <property type="nucleotide sequence ID" value="NZ_CAKZQT010000022.1"/>
</dbReference>
<feature type="region of interest" description="Disordered" evidence="7">
    <location>
        <begin position="1003"/>
        <end position="1033"/>
    </location>
</feature>
<evidence type="ECO:0000256" key="1">
    <source>
        <dbReference type="ARBA" id="ARBA00011073"/>
    </source>
</evidence>
<gene>
    <name evidence="10" type="ORF">C8D93_10481</name>
</gene>
<dbReference type="PANTHER" id="PTHR43806">
    <property type="entry name" value="PEPTIDASE S8"/>
    <property type="match status" value="1"/>
</dbReference>
<feature type="signal peptide" evidence="8">
    <location>
        <begin position="1"/>
        <end position="22"/>
    </location>
</feature>
<reference evidence="10 11" key="1">
    <citation type="submission" date="2018-04" db="EMBL/GenBank/DDBJ databases">
        <title>Genomic Encyclopedia of Type Strains, Phase IV (KMG-IV): sequencing the most valuable type-strain genomes for metagenomic binning, comparative biology and taxonomic classification.</title>
        <authorList>
            <person name="Goeker M."/>
        </authorList>
    </citation>
    <scope>NUCLEOTIDE SEQUENCE [LARGE SCALE GENOMIC DNA]</scope>
    <source>
        <strain evidence="10 11">DSM 104150</strain>
    </source>
</reference>
<sequence length="1058" mass="109385">MLRRPSKVWASVLCVLPLAAWSFSPESGSLSETSPTLIAEGGPYVISNPVGVALDPVCTGDGVTCDTFVFDLDVDEAYRSAHPDAEVVIALEWTNGGDDLDLYVRDDETGGLLGASASADAGERVVLRVAELPARVRVEAIPFLVTGSTSTLTVGLVTDPVDGGGETDVCAATDGGAAQMDAGVIADLANLAQTAIYGAFVRFDGGTRKQQDGLLERLDLTATHDFRRYVSSVFVTGPAAAFTALLDEPLVARIEHNRPLQYLGSTAPWATRVRVAQEPVAGGPYFDSEGRRLTGEGVTLGIIDSGLYGLHPDFADNLLHNFKLLVPGLVTDPLYLDIGPLDSESQVGGHGTHVTGTVAGSGAASDGLYPIPDFAPNVRGTYAGVAPDARIIHWANGAALLVLDVASAYRHLLDNLDSFDPPLRAVNNSYGDGAGSQYDPGSTSSCLIKEIVDRGVVMVFAAGNDGGDGSSDQTSSTCKDPTPGVICVASYNDAGSGVRDGALSTFSSRALKGASDRYPDISAPGDLITSTCFQSQPSQAICLGGSEGLIEGTWLPWYGTISGTSMAAPHVTGAIGLMLQAHPELTPADVEKLIKLNARKVGSDYEPDPLLPGGTTHFAYGAGLLDLPSILDALDTPHAGMPPLAEEWIVLDGDSDLLISDPGADIQTLTMQEGAVDDLPGIQYRVTLSAAPIERVAFRVAANVAGLPVSTTVVAGSDGVEIPEGGPGNTAVAKQAALEGNVLSFFVPYAHLGFPDPGEPIHNIRVFADGALSTLDAAPSASGLLPELPDEPSLPLVSDLLKRPMFGRAFTTQLDPGVPPPSTEKSCELPGLTQFTSPAGVTGNIGLPTGQDDLRQLWVAEPVDMPGKIVFTIKVADLSNVPPLHRWYAYFSLPDDTNAYFVAMDSVGLSPSFVYGTRSAIPVPAVGGVGTFTVLGDLDAASGYDADGTIRLVLDKAALGIESGTVLSSLAASIRQTTPVNGIGLTTDSGAAAENYRVVGNQCVTPDDNGGGGDGGNGGGNGGGNEGDDDPGRFGGALPASLLLMLLAAGLLRARRRH</sequence>
<keyword evidence="2 6" id="KW-0645">Protease</keyword>
<evidence type="ECO:0000313" key="11">
    <source>
        <dbReference type="Proteomes" id="UP000248330"/>
    </source>
</evidence>
<proteinExistence type="inferred from homology"/>